<dbReference type="Proteomes" id="UP000318704">
    <property type="component" value="Chromosome"/>
</dbReference>
<dbReference type="InterPro" id="IPR011453">
    <property type="entry name" value="DUF1559"/>
</dbReference>
<gene>
    <name evidence="2" type="ORF">V144x_25230</name>
</gene>
<dbReference type="Pfam" id="PF07596">
    <property type="entry name" value="SBP_bac_10"/>
    <property type="match status" value="1"/>
</dbReference>
<organism evidence="2 3">
    <name type="scientific">Gimesia aquarii</name>
    <dbReference type="NCBI Taxonomy" id="2527964"/>
    <lineage>
        <taxon>Bacteria</taxon>
        <taxon>Pseudomonadati</taxon>
        <taxon>Planctomycetota</taxon>
        <taxon>Planctomycetia</taxon>
        <taxon>Planctomycetales</taxon>
        <taxon>Planctomycetaceae</taxon>
        <taxon>Gimesia</taxon>
    </lineage>
</organism>
<protein>
    <recommendedName>
        <fullName evidence="1">DUF1559 domain-containing protein</fullName>
    </recommendedName>
</protein>
<accession>A0A517VVL6</accession>
<dbReference type="AlphaFoldDB" id="A0A517VVL6"/>
<evidence type="ECO:0000313" key="3">
    <source>
        <dbReference type="Proteomes" id="UP000318704"/>
    </source>
</evidence>
<feature type="domain" description="DUF1559" evidence="1">
    <location>
        <begin position="1"/>
        <end position="79"/>
    </location>
</feature>
<dbReference type="PANTHER" id="PTHR30093">
    <property type="entry name" value="GENERAL SECRETION PATHWAY PROTEIN G"/>
    <property type="match status" value="1"/>
</dbReference>
<name>A0A517VVL6_9PLAN</name>
<evidence type="ECO:0000259" key="1">
    <source>
        <dbReference type="Pfam" id="PF07596"/>
    </source>
</evidence>
<sequence length="191" mass="21556">MKQIGLALHNYYETHDSLPPGATLGKNQTPYHSWQAMILPFLDQLYLYRQIHFNEPWDASVNQEVFKQKIPEYLNPKTKAKISPEGYSLSHYVGNELVLKPNIRMKFEEIQDGSSNTILAIETGENFKPWGDPTALTKPVNIISPKKKSPSTGGYYILLCDGRVHYVSEDIDPSILKALSTPDGGEEVGEY</sequence>
<dbReference type="PANTHER" id="PTHR30093:SF2">
    <property type="entry name" value="TYPE II SECRETION SYSTEM PROTEIN H"/>
    <property type="match status" value="1"/>
</dbReference>
<proteinExistence type="predicted"/>
<reference evidence="2 3" key="1">
    <citation type="submission" date="2019-03" db="EMBL/GenBank/DDBJ databases">
        <title>Deep-cultivation of Planctomycetes and their phenomic and genomic characterization uncovers novel biology.</title>
        <authorList>
            <person name="Wiegand S."/>
            <person name="Jogler M."/>
            <person name="Boedeker C."/>
            <person name="Pinto D."/>
            <person name="Vollmers J."/>
            <person name="Rivas-Marin E."/>
            <person name="Kohn T."/>
            <person name="Peeters S.H."/>
            <person name="Heuer A."/>
            <person name="Rast P."/>
            <person name="Oberbeckmann S."/>
            <person name="Bunk B."/>
            <person name="Jeske O."/>
            <person name="Meyerdierks A."/>
            <person name="Storesund J.E."/>
            <person name="Kallscheuer N."/>
            <person name="Luecker S."/>
            <person name="Lage O.M."/>
            <person name="Pohl T."/>
            <person name="Merkel B.J."/>
            <person name="Hornburger P."/>
            <person name="Mueller R.-W."/>
            <person name="Bruemmer F."/>
            <person name="Labrenz M."/>
            <person name="Spormann A.M."/>
            <person name="Op den Camp H."/>
            <person name="Overmann J."/>
            <person name="Amann R."/>
            <person name="Jetten M.S.M."/>
            <person name="Mascher T."/>
            <person name="Medema M.H."/>
            <person name="Devos D.P."/>
            <person name="Kaster A.-K."/>
            <person name="Ovreas L."/>
            <person name="Rohde M."/>
            <person name="Galperin M.Y."/>
            <person name="Jogler C."/>
        </authorList>
    </citation>
    <scope>NUCLEOTIDE SEQUENCE [LARGE SCALE GENOMIC DNA]</scope>
    <source>
        <strain evidence="2 3">V144</strain>
    </source>
</reference>
<dbReference type="KEGG" id="gaw:V144x_25230"/>
<dbReference type="RefSeq" id="WP_197998885.1">
    <property type="nucleotide sequence ID" value="NZ_CP037920.1"/>
</dbReference>
<dbReference type="EMBL" id="CP037920">
    <property type="protein sequence ID" value="QDT97052.1"/>
    <property type="molecule type" value="Genomic_DNA"/>
</dbReference>
<evidence type="ECO:0000313" key="2">
    <source>
        <dbReference type="EMBL" id="QDT97052.1"/>
    </source>
</evidence>